<dbReference type="OrthoDB" id="9801656at2"/>
<dbReference type="STRING" id="646.BJD16_15230"/>
<gene>
    <name evidence="2" type="ORF">BJD16_15230</name>
</gene>
<comment type="caution">
    <text evidence="2">The sequence shown here is derived from an EMBL/GenBank/DDBJ whole genome shotgun (WGS) entry which is preliminary data.</text>
</comment>
<accession>A0A1S2CVP7</accession>
<evidence type="ECO:0000259" key="1">
    <source>
        <dbReference type="PROSITE" id="PS51186"/>
    </source>
</evidence>
<feature type="domain" description="N-acetyltransferase" evidence="1">
    <location>
        <begin position="10"/>
        <end position="161"/>
    </location>
</feature>
<dbReference type="PANTHER" id="PTHR43792">
    <property type="entry name" value="GNAT FAMILY, PUTATIVE (AFU_ORTHOLOGUE AFUA_3G00765)-RELATED-RELATED"/>
    <property type="match status" value="1"/>
</dbReference>
<dbReference type="GeneID" id="58924012"/>
<dbReference type="InterPro" id="IPR051531">
    <property type="entry name" value="N-acetyltransferase"/>
</dbReference>
<name>A0A1S2CVP7_AERSO</name>
<protein>
    <submittedName>
        <fullName evidence="2">GNAT family N-acetyltransferase</fullName>
    </submittedName>
</protein>
<keyword evidence="2" id="KW-0808">Transferase</keyword>
<dbReference type="PROSITE" id="PS51186">
    <property type="entry name" value="GNAT"/>
    <property type="match status" value="1"/>
</dbReference>
<dbReference type="Proteomes" id="UP000179934">
    <property type="component" value="Unassembled WGS sequence"/>
</dbReference>
<evidence type="ECO:0000313" key="2">
    <source>
        <dbReference type="EMBL" id="OHY91741.1"/>
    </source>
</evidence>
<proteinExistence type="predicted"/>
<reference evidence="2 3" key="1">
    <citation type="submission" date="2016-09" db="EMBL/GenBank/DDBJ databases">
        <title>Draft Genome Sequence of Aeromonas sobria Strain 08005, Isolated from Sick Rana catesbeiana.</title>
        <authorList>
            <person name="Yang Q."/>
        </authorList>
    </citation>
    <scope>NUCLEOTIDE SEQUENCE [LARGE SCALE GENOMIC DNA]</scope>
    <source>
        <strain evidence="2 3">08005</strain>
    </source>
</reference>
<dbReference type="SUPFAM" id="SSF55729">
    <property type="entry name" value="Acyl-CoA N-acyltransferases (Nat)"/>
    <property type="match status" value="1"/>
</dbReference>
<sequence length="161" mass="17776">MKPDLTGTRIVLRTIGPQDAADLFEIYGNPLTMEFASDPCFTSPAMVVQMMASVVQLEQTDESLEWAIVERESNKVIGTCGLHSFSEAGHCCEVGCLLNAAYWRKGFMSEALELLFAHACTQGVTRLTADIDADNVRSIALFEKLGFKAHAGRYQRTHPFV</sequence>
<dbReference type="Gene3D" id="3.40.630.30">
    <property type="match status" value="1"/>
</dbReference>
<dbReference type="InterPro" id="IPR000182">
    <property type="entry name" value="GNAT_dom"/>
</dbReference>
<dbReference type="InterPro" id="IPR016181">
    <property type="entry name" value="Acyl_CoA_acyltransferase"/>
</dbReference>
<dbReference type="RefSeq" id="WP_042023645.1">
    <property type="nucleotide sequence ID" value="NZ_CDBW01000042.1"/>
</dbReference>
<organism evidence="2 3">
    <name type="scientific">Aeromonas sobria</name>
    <dbReference type="NCBI Taxonomy" id="646"/>
    <lineage>
        <taxon>Bacteria</taxon>
        <taxon>Pseudomonadati</taxon>
        <taxon>Pseudomonadota</taxon>
        <taxon>Gammaproteobacteria</taxon>
        <taxon>Aeromonadales</taxon>
        <taxon>Aeromonadaceae</taxon>
        <taxon>Aeromonas</taxon>
    </lineage>
</organism>
<evidence type="ECO:0000313" key="3">
    <source>
        <dbReference type="Proteomes" id="UP000179934"/>
    </source>
</evidence>
<dbReference type="Pfam" id="PF13302">
    <property type="entry name" value="Acetyltransf_3"/>
    <property type="match status" value="1"/>
</dbReference>
<dbReference type="CDD" id="cd04301">
    <property type="entry name" value="NAT_SF"/>
    <property type="match status" value="1"/>
</dbReference>
<dbReference type="GO" id="GO:0016747">
    <property type="term" value="F:acyltransferase activity, transferring groups other than amino-acyl groups"/>
    <property type="evidence" value="ECO:0007669"/>
    <property type="project" value="InterPro"/>
</dbReference>
<dbReference type="AlphaFoldDB" id="A0A1S2CVP7"/>
<dbReference type="EMBL" id="MKFU01000019">
    <property type="protein sequence ID" value="OHY91741.1"/>
    <property type="molecule type" value="Genomic_DNA"/>
</dbReference>